<dbReference type="RefSeq" id="WP_183335557.1">
    <property type="nucleotide sequence ID" value="NZ_BMHX01000006.1"/>
</dbReference>
<evidence type="ECO:0000313" key="2">
    <source>
        <dbReference type="Proteomes" id="UP000588017"/>
    </source>
</evidence>
<dbReference type="Proteomes" id="UP000588017">
    <property type="component" value="Unassembled WGS sequence"/>
</dbReference>
<dbReference type="AlphaFoldDB" id="A0A841KAD5"/>
<evidence type="ECO:0008006" key="3">
    <source>
        <dbReference type="Google" id="ProtNLM"/>
    </source>
</evidence>
<reference evidence="1 2" key="1">
    <citation type="submission" date="2020-08" db="EMBL/GenBank/DDBJ databases">
        <title>Genomic Encyclopedia of Type Strains, Phase IV (KMG-IV): sequencing the most valuable type-strain genomes for metagenomic binning, comparative biology and taxonomic classification.</title>
        <authorList>
            <person name="Goeker M."/>
        </authorList>
    </citation>
    <scope>NUCLEOTIDE SEQUENCE [LARGE SCALE GENOMIC DNA]</scope>
    <source>
        <strain evidence="1 2">DSM 101465</strain>
    </source>
</reference>
<accession>A0A841KAD5</accession>
<organism evidence="1 2">
    <name type="scientific">Chelatococcus composti</name>
    <dbReference type="NCBI Taxonomy" id="1743235"/>
    <lineage>
        <taxon>Bacteria</taxon>
        <taxon>Pseudomonadati</taxon>
        <taxon>Pseudomonadota</taxon>
        <taxon>Alphaproteobacteria</taxon>
        <taxon>Hyphomicrobiales</taxon>
        <taxon>Chelatococcaceae</taxon>
        <taxon>Chelatococcus</taxon>
    </lineage>
</organism>
<proteinExistence type="predicted"/>
<evidence type="ECO:0000313" key="1">
    <source>
        <dbReference type="EMBL" id="MBB6169245.1"/>
    </source>
</evidence>
<dbReference type="PROSITE" id="PS51257">
    <property type="entry name" value="PROKAR_LIPOPROTEIN"/>
    <property type="match status" value="1"/>
</dbReference>
<sequence length="238" mass="26054">MRHVVMSGWTPIFIACGPRAHVGKTLSARLFLEFCRASGRPPLAFDANPHDAMLAAATKGAAEVVNLATSVGQMRLFEGMLRAGPEPRVVDLWHGFYDPFLDLVEQTDFASEAALRDFKLVLLLHGRTLEEFAIHATQLSARITPAETIVVLNGHVCENANSGFGRFEHSLTILPIASSILRRLERGGLGFVEATDARHGLPSPVARGCLRDWLTHAFAQFHAIELRHRLGATTFNPG</sequence>
<comment type="caution">
    <text evidence="1">The sequence shown here is derived from an EMBL/GenBank/DDBJ whole genome shotgun (WGS) entry which is preliminary data.</text>
</comment>
<keyword evidence="2" id="KW-1185">Reference proteome</keyword>
<protein>
    <recommendedName>
        <fullName evidence="3">CobQ/CobB/MinD/ParA nucleotide binding domain-containing protein</fullName>
    </recommendedName>
</protein>
<dbReference type="EMBL" id="JACHEH010000006">
    <property type="protein sequence ID" value="MBB6169245.1"/>
    <property type="molecule type" value="Genomic_DNA"/>
</dbReference>
<gene>
    <name evidence="1" type="ORF">HNQ73_002882</name>
</gene>
<name>A0A841KAD5_9HYPH</name>